<dbReference type="RefSeq" id="WP_169236414.1">
    <property type="nucleotide sequence ID" value="NZ_JABBGI010000032.1"/>
</dbReference>
<name>A0A7Y0FT43_9FLAO</name>
<proteinExistence type="predicted"/>
<comment type="caution">
    <text evidence="1">The sequence shown here is derived from an EMBL/GenBank/DDBJ whole genome shotgun (WGS) entry which is preliminary data.</text>
</comment>
<gene>
    <name evidence="1" type="ORF">HHL23_19435</name>
</gene>
<accession>A0A7Y0FT43</accession>
<dbReference type="EMBL" id="JABBGI010000032">
    <property type="protein sequence ID" value="NML71952.1"/>
    <property type="molecule type" value="Genomic_DNA"/>
</dbReference>
<dbReference type="AlphaFoldDB" id="A0A7Y0FT43"/>
<evidence type="ECO:0000313" key="2">
    <source>
        <dbReference type="Proteomes" id="UP000544054"/>
    </source>
</evidence>
<reference evidence="1 2" key="1">
    <citation type="submission" date="2020-04" db="EMBL/GenBank/DDBJ databases">
        <title>Chryseobacterium sp. RP-3-3 sp. nov., isolated from Jeju soil.</title>
        <authorList>
            <person name="Dahal R.H."/>
        </authorList>
    </citation>
    <scope>NUCLEOTIDE SEQUENCE [LARGE SCALE GENOMIC DNA]</scope>
    <source>
        <strain evidence="1 2">RP-3-3</strain>
    </source>
</reference>
<organism evidence="1 2">
    <name type="scientific">Chryseobacterium antibioticum</name>
    <dbReference type="NCBI Taxonomy" id="2728847"/>
    <lineage>
        <taxon>Bacteria</taxon>
        <taxon>Pseudomonadati</taxon>
        <taxon>Bacteroidota</taxon>
        <taxon>Flavobacteriia</taxon>
        <taxon>Flavobacteriales</taxon>
        <taxon>Weeksellaceae</taxon>
        <taxon>Chryseobacterium group</taxon>
        <taxon>Chryseobacterium</taxon>
    </lineage>
</organism>
<protein>
    <submittedName>
        <fullName evidence="1">Uncharacterized protein</fullName>
    </submittedName>
</protein>
<keyword evidence="2" id="KW-1185">Reference proteome</keyword>
<evidence type="ECO:0000313" key="1">
    <source>
        <dbReference type="EMBL" id="NML71952.1"/>
    </source>
</evidence>
<dbReference type="Proteomes" id="UP000544054">
    <property type="component" value="Unassembled WGS sequence"/>
</dbReference>
<sequence>MGFRIFGIRDRYTKFGFKFGFLRLGEGSWKMEVSGGLKYECHSHLDFGMRVSGYMSLRISKFMD</sequence>